<dbReference type="EMBL" id="AAVT01000013">
    <property type="protein sequence ID" value="EAW29865.1"/>
    <property type="molecule type" value="Genomic_DNA"/>
</dbReference>
<comment type="caution">
    <text evidence="2">The sequence shown here is derived from an EMBL/GenBank/DDBJ whole genome shotgun (WGS) entry which is preliminary data.</text>
</comment>
<protein>
    <recommendedName>
        <fullName evidence="1">Pyridoxamine 5'-phosphate oxidase N-terminal domain-containing protein</fullName>
    </recommendedName>
</protein>
<accession>A0YGZ0</accession>
<sequence length="152" mass="17173">MNPSNTTSRRVRSLADSDITALLHDLASPVRLASQSPNGFPLISTLWFIYEEGFFWCITQQSTLLRRNLAANPRCAFEIGLRGQRFKVLRGQGLATLDLADGERMTERMISRYLKDSNGPMAATMRRQIATEYAIAIRPRWVRGQGAQKIKT</sequence>
<name>A0YGZ0_9GAMM</name>
<dbReference type="OrthoDB" id="5735872at2"/>
<organism evidence="2 3">
    <name type="scientific">marine gamma proteobacterium HTCC2143</name>
    <dbReference type="NCBI Taxonomy" id="247633"/>
    <lineage>
        <taxon>Bacteria</taxon>
        <taxon>Pseudomonadati</taxon>
        <taxon>Pseudomonadota</taxon>
        <taxon>Gammaproteobacteria</taxon>
        <taxon>Cellvibrionales</taxon>
        <taxon>Spongiibacteraceae</taxon>
        <taxon>BD1-7 clade</taxon>
    </lineage>
</organism>
<reference evidence="2 3" key="1">
    <citation type="journal article" date="2010" name="J. Bacteriol.">
        <title>Genome sequence of the oligotrophic marine Gammaproteobacterium HTCC2143, isolated from the Oregon Coast.</title>
        <authorList>
            <person name="Oh H.M."/>
            <person name="Kang I."/>
            <person name="Ferriera S."/>
            <person name="Giovannoni S.J."/>
            <person name="Cho J.C."/>
        </authorList>
    </citation>
    <scope>NUCLEOTIDE SEQUENCE [LARGE SCALE GENOMIC DNA]</scope>
    <source>
        <strain evidence="2 3">HTCC2143</strain>
    </source>
</reference>
<evidence type="ECO:0000313" key="2">
    <source>
        <dbReference type="EMBL" id="EAW29865.1"/>
    </source>
</evidence>
<dbReference type="AlphaFoldDB" id="A0YGZ0"/>
<evidence type="ECO:0000259" key="1">
    <source>
        <dbReference type="Pfam" id="PF01243"/>
    </source>
</evidence>
<feature type="domain" description="Pyridoxamine 5'-phosphate oxidase N-terminal" evidence="1">
    <location>
        <begin position="29"/>
        <end position="142"/>
    </location>
</feature>
<evidence type="ECO:0000313" key="3">
    <source>
        <dbReference type="Proteomes" id="UP000004931"/>
    </source>
</evidence>
<dbReference type="Proteomes" id="UP000004931">
    <property type="component" value="Unassembled WGS sequence"/>
</dbReference>
<dbReference type="eggNOG" id="COG3467">
    <property type="taxonomic scope" value="Bacteria"/>
</dbReference>
<proteinExistence type="predicted"/>
<dbReference type="InterPro" id="IPR012349">
    <property type="entry name" value="Split_barrel_FMN-bd"/>
</dbReference>
<dbReference type="SUPFAM" id="SSF50475">
    <property type="entry name" value="FMN-binding split barrel"/>
    <property type="match status" value="1"/>
</dbReference>
<keyword evidence="3" id="KW-1185">Reference proteome</keyword>
<dbReference type="STRING" id="247633.GP2143_11719"/>
<dbReference type="InterPro" id="IPR011576">
    <property type="entry name" value="Pyridox_Oxase_N"/>
</dbReference>
<dbReference type="Gene3D" id="2.30.110.10">
    <property type="entry name" value="Electron Transport, Fmn-binding Protein, Chain A"/>
    <property type="match status" value="1"/>
</dbReference>
<dbReference type="Pfam" id="PF01243">
    <property type="entry name" value="PNPOx_N"/>
    <property type="match status" value="1"/>
</dbReference>
<gene>
    <name evidence="2" type="ORF">GP2143_11719</name>
</gene>